<dbReference type="InterPro" id="IPR000843">
    <property type="entry name" value="HTH_LacI"/>
</dbReference>
<dbReference type="GO" id="GO:0003700">
    <property type="term" value="F:DNA-binding transcription factor activity"/>
    <property type="evidence" value="ECO:0007669"/>
    <property type="project" value="TreeGrafter"/>
</dbReference>
<proteinExistence type="predicted"/>
<name>D7B9W2_ALLS1</name>
<feature type="domain" description="HTH lacI-type" evidence="4">
    <location>
        <begin position="7"/>
        <end position="61"/>
    </location>
</feature>
<dbReference type="HOGENOM" id="CLU_037628_6_1_0"/>
<dbReference type="CDD" id="cd06267">
    <property type="entry name" value="PBP1_LacI_sugar_binding-like"/>
    <property type="match status" value="1"/>
</dbReference>
<dbReference type="PROSITE" id="PS00356">
    <property type="entry name" value="HTH_LACI_1"/>
    <property type="match status" value="1"/>
</dbReference>
<dbReference type="InterPro" id="IPR028082">
    <property type="entry name" value="Peripla_BP_I"/>
</dbReference>
<dbReference type="Gene3D" id="1.10.260.40">
    <property type="entry name" value="lambda repressor-like DNA-binding domains"/>
    <property type="match status" value="1"/>
</dbReference>
<dbReference type="GO" id="GO:0000976">
    <property type="term" value="F:transcription cis-regulatory region binding"/>
    <property type="evidence" value="ECO:0007669"/>
    <property type="project" value="TreeGrafter"/>
</dbReference>
<dbReference type="EMBL" id="CP002042">
    <property type="protein sequence ID" value="ADH62396.1"/>
    <property type="molecule type" value="Genomic_DNA"/>
</dbReference>
<keyword evidence="2" id="KW-0238">DNA-binding</keyword>
<keyword evidence="6" id="KW-1185">Reference proteome</keyword>
<sequence>MRREVRVTLKDVAKLAGVSAVTVSNVLNHRPNVSEATRTRVQEAIQRTGYTANLAARGLAGGRTNTVGMLVPDLSSQYMGEIVRGAGDEVRRSGMEMLISTASDLTRERHQVAFLRGITDGLLLLLPRTPDEMLVGLEQAGIPVVVIDHRGNKIMLPSVDVDNYSGARLAMEHLLALGHRRIGLVSGPRGYGASTARLQGYKEALLAAGLPFDKTLVAAGDFLQPGGFSAGKKLLSLPDPPTAIFAASDLMAFGVMEAIKEQGLRVPQDISVIGFDDIPMASQVYPPLTTIRQPLYQMGVAAARMMIAMLRGVKPPSSRITLPTELVERASTARPLRHSHRLVKEKGVVDEPS</sequence>
<gene>
    <name evidence="5" type="ordered locus">Mesil_0457</name>
</gene>
<reference evidence="5 6" key="1">
    <citation type="journal article" date="2010" name="Stand. Genomic Sci.">
        <title>Complete genome sequence of Meiothermus silvanus type strain (VI-R2).</title>
        <authorList>
            <person name="Sikorski J."/>
            <person name="Tindall B.J."/>
            <person name="Lowry S."/>
            <person name="Lucas S."/>
            <person name="Nolan M."/>
            <person name="Copeland A."/>
            <person name="Glavina Del Rio T."/>
            <person name="Tice H."/>
            <person name="Cheng J.F."/>
            <person name="Han C."/>
            <person name="Pitluck S."/>
            <person name="Liolios K."/>
            <person name="Ivanova N."/>
            <person name="Mavromatis K."/>
            <person name="Mikhailova N."/>
            <person name="Pati A."/>
            <person name="Goodwin L."/>
            <person name="Chen A."/>
            <person name="Palaniappan K."/>
            <person name="Land M."/>
            <person name="Hauser L."/>
            <person name="Chang Y.J."/>
            <person name="Jeffries C.D."/>
            <person name="Rohde M."/>
            <person name="Goker M."/>
            <person name="Woyke T."/>
            <person name="Bristow J."/>
            <person name="Eisen J.A."/>
            <person name="Markowitz V."/>
            <person name="Hugenholtz P."/>
            <person name="Kyrpides N.C."/>
            <person name="Klenk H.P."/>
            <person name="Lapidus A."/>
        </authorList>
    </citation>
    <scope>NUCLEOTIDE SEQUENCE [LARGE SCALE GENOMIC DNA]</scope>
    <source>
        <strain evidence="6">ATCC 700542 / DSM 9946 / VI-R2</strain>
    </source>
</reference>
<dbReference type="eggNOG" id="COG1609">
    <property type="taxonomic scope" value="Bacteria"/>
</dbReference>
<evidence type="ECO:0000256" key="1">
    <source>
        <dbReference type="ARBA" id="ARBA00023015"/>
    </source>
</evidence>
<dbReference type="Gene3D" id="3.40.50.2300">
    <property type="match status" value="2"/>
</dbReference>
<evidence type="ECO:0000259" key="4">
    <source>
        <dbReference type="PROSITE" id="PS50932"/>
    </source>
</evidence>
<keyword evidence="1" id="KW-0805">Transcription regulation</keyword>
<dbReference type="Pfam" id="PF00356">
    <property type="entry name" value="LacI"/>
    <property type="match status" value="1"/>
</dbReference>
<dbReference type="SUPFAM" id="SSF47413">
    <property type="entry name" value="lambda repressor-like DNA-binding domains"/>
    <property type="match status" value="1"/>
</dbReference>
<dbReference type="PROSITE" id="PS50932">
    <property type="entry name" value="HTH_LACI_2"/>
    <property type="match status" value="1"/>
</dbReference>
<dbReference type="Proteomes" id="UP000001916">
    <property type="component" value="Chromosome"/>
</dbReference>
<organism evidence="5 6">
    <name type="scientific">Allomeiothermus silvanus (strain ATCC 700542 / DSM 9946 / NBRC 106475 / NCIMB 13440 / VI-R2)</name>
    <name type="common">Thermus silvanus</name>
    <dbReference type="NCBI Taxonomy" id="526227"/>
    <lineage>
        <taxon>Bacteria</taxon>
        <taxon>Thermotogati</taxon>
        <taxon>Deinococcota</taxon>
        <taxon>Deinococci</taxon>
        <taxon>Thermales</taxon>
        <taxon>Thermaceae</taxon>
        <taxon>Allomeiothermus</taxon>
    </lineage>
</organism>
<dbReference type="SMART" id="SM00354">
    <property type="entry name" value="HTH_LACI"/>
    <property type="match status" value="1"/>
</dbReference>
<evidence type="ECO:0000313" key="5">
    <source>
        <dbReference type="EMBL" id="ADH62396.1"/>
    </source>
</evidence>
<dbReference type="InterPro" id="IPR010982">
    <property type="entry name" value="Lambda_DNA-bd_dom_sf"/>
</dbReference>
<dbReference type="CDD" id="cd01392">
    <property type="entry name" value="HTH_LacI"/>
    <property type="match status" value="1"/>
</dbReference>
<dbReference type="RefSeq" id="WP_013157002.1">
    <property type="nucleotide sequence ID" value="NC_014212.1"/>
</dbReference>
<evidence type="ECO:0000313" key="6">
    <source>
        <dbReference type="Proteomes" id="UP000001916"/>
    </source>
</evidence>
<evidence type="ECO:0000256" key="2">
    <source>
        <dbReference type="ARBA" id="ARBA00023125"/>
    </source>
</evidence>
<keyword evidence="3" id="KW-0804">Transcription</keyword>
<dbReference type="KEGG" id="msv:Mesil_0457"/>
<protein>
    <submittedName>
        <fullName evidence="5">Transcriptional regulator, LacI family</fullName>
    </submittedName>
</protein>
<dbReference type="SUPFAM" id="SSF53822">
    <property type="entry name" value="Periplasmic binding protein-like I"/>
    <property type="match status" value="1"/>
</dbReference>
<dbReference type="PANTHER" id="PTHR30146:SF109">
    <property type="entry name" value="HTH-TYPE TRANSCRIPTIONAL REGULATOR GALS"/>
    <property type="match status" value="1"/>
</dbReference>
<dbReference type="STRING" id="526227.Mesil_0457"/>
<evidence type="ECO:0000256" key="3">
    <source>
        <dbReference type="ARBA" id="ARBA00023163"/>
    </source>
</evidence>
<dbReference type="PANTHER" id="PTHR30146">
    <property type="entry name" value="LACI-RELATED TRANSCRIPTIONAL REPRESSOR"/>
    <property type="match status" value="1"/>
</dbReference>
<dbReference type="InterPro" id="IPR046335">
    <property type="entry name" value="LacI/GalR-like_sensor"/>
</dbReference>
<dbReference type="AlphaFoldDB" id="D7B9W2"/>
<dbReference type="PRINTS" id="PR00036">
    <property type="entry name" value="HTHLACI"/>
</dbReference>
<accession>D7B9W2</accession>
<dbReference type="Pfam" id="PF13377">
    <property type="entry name" value="Peripla_BP_3"/>
    <property type="match status" value="1"/>
</dbReference>